<dbReference type="EMBL" id="FRBC01000005">
    <property type="protein sequence ID" value="SHK49091.1"/>
    <property type="molecule type" value="Genomic_DNA"/>
</dbReference>
<feature type="compositionally biased region" description="Polar residues" evidence="1">
    <location>
        <begin position="82"/>
        <end position="106"/>
    </location>
</feature>
<evidence type="ECO:0000256" key="1">
    <source>
        <dbReference type="SAM" id="MobiDB-lite"/>
    </source>
</evidence>
<proteinExistence type="predicted"/>
<sequence>MAVKAPVAPVPPTPPAVPGGTLQNGGSVQESTVPKDKTQTHDERTEDQARQSVAKGNGALSKTTQSRPEKEQKPKQVDASGGASQADQQPRTVVVQNGLQQENPQQEALADAKAAANTQSQTRQQDHGWEQFASHGALFWGGVLLLMSAVVWFGIRKLMGRKEGRSGSLSMADIDGAAAPVPLPDQGKKPVRAPKKREQVETFAELRGMTPDEVLAKIAHDEEQEALREMRQARAEAKERLQKAGRIPVNPNPPTKAARQYREQVTADMPKEKAKPLKPVRQAKEEEKRFEVRI</sequence>
<dbReference type="Proteomes" id="UP000184263">
    <property type="component" value="Unassembled WGS sequence"/>
</dbReference>
<keyword evidence="2" id="KW-0472">Membrane</keyword>
<keyword evidence="2" id="KW-1133">Transmembrane helix</keyword>
<organism evidence="3 4">
    <name type="scientific">Selenomonas ruminantium</name>
    <dbReference type="NCBI Taxonomy" id="971"/>
    <lineage>
        <taxon>Bacteria</taxon>
        <taxon>Bacillati</taxon>
        <taxon>Bacillota</taxon>
        <taxon>Negativicutes</taxon>
        <taxon>Selenomonadales</taxon>
        <taxon>Selenomonadaceae</taxon>
        <taxon>Selenomonas</taxon>
    </lineage>
</organism>
<keyword evidence="2" id="KW-0812">Transmembrane</keyword>
<evidence type="ECO:0000313" key="3">
    <source>
        <dbReference type="EMBL" id="SHK49091.1"/>
    </source>
</evidence>
<feature type="compositionally biased region" description="Basic and acidic residues" evidence="1">
    <location>
        <begin position="67"/>
        <end position="76"/>
    </location>
</feature>
<feature type="compositionally biased region" description="Basic and acidic residues" evidence="1">
    <location>
        <begin position="282"/>
        <end position="294"/>
    </location>
</feature>
<evidence type="ECO:0000256" key="2">
    <source>
        <dbReference type="SAM" id="Phobius"/>
    </source>
</evidence>
<dbReference type="RefSeq" id="WP_073088523.1">
    <property type="nucleotide sequence ID" value="NZ_FRBC01000005.1"/>
</dbReference>
<name>A0A1M6SWI8_SELRU</name>
<feature type="compositionally biased region" description="Basic and acidic residues" evidence="1">
    <location>
        <begin position="33"/>
        <end position="49"/>
    </location>
</feature>
<dbReference type="AlphaFoldDB" id="A0A1M6SWI8"/>
<protein>
    <submittedName>
        <fullName evidence="3">Uncharacterized protein</fullName>
    </submittedName>
</protein>
<feature type="region of interest" description="Disordered" evidence="1">
    <location>
        <begin position="234"/>
        <end position="294"/>
    </location>
</feature>
<feature type="compositionally biased region" description="Pro residues" evidence="1">
    <location>
        <begin position="8"/>
        <end position="17"/>
    </location>
</feature>
<evidence type="ECO:0000313" key="4">
    <source>
        <dbReference type="Proteomes" id="UP000184263"/>
    </source>
</evidence>
<reference evidence="3 4" key="1">
    <citation type="submission" date="2016-11" db="EMBL/GenBank/DDBJ databases">
        <authorList>
            <person name="Jaros S."/>
            <person name="Januszkiewicz K."/>
            <person name="Wedrychowicz H."/>
        </authorList>
    </citation>
    <scope>NUCLEOTIDE SEQUENCE [LARGE SCALE GENOMIC DNA]</scope>
    <source>
        <strain evidence="3 4">HD4</strain>
    </source>
</reference>
<dbReference type="OrthoDB" id="1665935at2"/>
<gene>
    <name evidence="3" type="ORF">SAMN05216582_105118</name>
</gene>
<feature type="transmembrane region" description="Helical" evidence="2">
    <location>
        <begin position="137"/>
        <end position="155"/>
    </location>
</feature>
<accession>A0A1M6SWI8</accession>
<feature type="region of interest" description="Disordered" evidence="1">
    <location>
        <begin position="1"/>
        <end position="126"/>
    </location>
</feature>